<dbReference type="PANTHER" id="PTHR33254:SF4">
    <property type="entry name" value="4-HYDROXY-4-METHYL-2-OXOGLUTARATE ALDOLASE 3-RELATED"/>
    <property type="match status" value="1"/>
</dbReference>
<comment type="cofactor">
    <cofactor evidence="1">
        <name>a divalent metal cation</name>
        <dbReference type="ChEBI" id="CHEBI:60240"/>
    </cofactor>
</comment>
<evidence type="ECO:0000256" key="2">
    <source>
        <dbReference type="ARBA" id="ARBA00016549"/>
    </source>
</evidence>
<organism evidence="6 7">
    <name type="scientific">Ensifer adhaerens</name>
    <name type="common">Sinorhizobium morelense</name>
    <dbReference type="NCBI Taxonomy" id="106592"/>
    <lineage>
        <taxon>Bacteria</taxon>
        <taxon>Pseudomonadati</taxon>
        <taxon>Pseudomonadota</taxon>
        <taxon>Alphaproteobacteria</taxon>
        <taxon>Hyphomicrobiales</taxon>
        <taxon>Rhizobiaceae</taxon>
        <taxon>Sinorhizobium/Ensifer group</taxon>
        <taxon>Ensifer</taxon>
    </lineage>
</organism>
<feature type="binding site" evidence="5">
    <location>
        <begin position="97"/>
        <end position="100"/>
    </location>
    <ligand>
        <name>substrate</name>
    </ligand>
</feature>
<reference evidence="7" key="1">
    <citation type="submission" date="2015-07" db="EMBL/GenBank/DDBJ databases">
        <title>Whole genome sequence of an Ensifer adhaerens strain isolated from a cave pool in the Wind Cave National Park.</title>
        <authorList>
            <person name="Eng W.W.H."/>
            <person name="Gan H.M."/>
            <person name="Barton H.A."/>
            <person name="Savka M.A."/>
        </authorList>
    </citation>
    <scope>NUCLEOTIDE SEQUENCE [LARGE SCALE GENOMIC DNA]</scope>
    <source>
        <strain evidence="7">SD006</strain>
    </source>
</reference>
<evidence type="ECO:0000313" key="7">
    <source>
        <dbReference type="Proteomes" id="UP000037425"/>
    </source>
</evidence>
<protein>
    <recommendedName>
        <fullName evidence="2">Putative 4-hydroxy-4-methyl-2-oxoglutarate aldolase</fullName>
    </recommendedName>
    <alternativeName>
        <fullName evidence="3">Regulator of ribonuclease activity homolog</fullName>
    </alternativeName>
    <alternativeName>
        <fullName evidence="4">RraA-like protein</fullName>
    </alternativeName>
</protein>
<evidence type="ECO:0000256" key="1">
    <source>
        <dbReference type="ARBA" id="ARBA00001968"/>
    </source>
</evidence>
<comment type="caution">
    <text evidence="6">The sequence shown here is derived from an EMBL/GenBank/DDBJ whole genome shotgun (WGS) entry which is preliminary data.</text>
</comment>
<dbReference type="OrthoDB" id="9812532at2"/>
<feature type="binding site" evidence="5">
    <location>
        <position position="120"/>
    </location>
    <ligand>
        <name>Mg(2+)</name>
        <dbReference type="ChEBI" id="CHEBI:18420"/>
    </ligand>
</feature>
<dbReference type="NCBIfam" id="NF004850">
    <property type="entry name" value="PRK06201.1"/>
    <property type="match status" value="1"/>
</dbReference>
<keyword evidence="5" id="KW-0479">Metal-binding</keyword>
<evidence type="ECO:0000256" key="3">
    <source>
        <dbReference type="ARBA" id="ARBA00029596"/>
    </source>
</evidence>
<feature type="binding site" evidence="5">
    <location>
        <position position="119"/>
    </location>
    <ligand>
        <name>substrate</name>
    </ligand>
</feature>
<dbReference type="InterPro" id="IPR005493">
    <property type="entry name" value="RraA/RraA-like"/>
</dbReference>
<keyword evidence="5" id="KW-0460">Magnesium</keyword>
<dbReference type="SUPFAM" id="SSF89562">
    <property type="entry name" value="RraA-like"/>
    <property type="match status" value="1"/>
</dbReference>
<dbReference type="EMBL" id="LGAP01000002">
    <property type="protein sequence ID" value="KOF20830.1"/>
    <property type="molecule type" value="Genomic_DNA"/>
</dbReference>
<sequence>MPIGFRVKNSMERVDASYVEAFRVLPVANVSDSMSRLVAGGDRLRPMHGGGVLAGPALTVKTCPGDNLMLHKAIDMAAPGDVIVVDAGGDTTNALMGELMLAHAVKRGVAGFVLNGAIRDAEAIRAQDLPLYALGVTHRGPYRTGPGEIGFQISIAGMVINPGDLMLGDVDGIVCVPKADAEAVLKATQTKHDAEAKQMAATLSGTTDRSWVDRELQRLGCSLVD</sequence>
<name>A0A0L8C1T6_ENSAD</name>
<dbReference type="InterPro" id="IPR036704">
    <property type="entry name" value="RraA/RraA-like_sf"/>
</dbReference>
<dbReference type="PATRIC" id="fig|106592.7.peg.2671"/>
<evidence type="ECO:0000256" key="4">
    <source>
        <dbReference type="ARBA" id="ARBA00030169"/>
    </source>
</evidence>
<accession>A0A0L8C1T6</accession>
<dbReference type="CDD" id="cd16841">
    <property type="entry name" value="RraA_family"/>
    <property type="match status" value="1"/>
</dbReference>
<dbReference type="RefSeq" id="WP_053247762.1">
    <property type="nucleotide sequence ID" value="NZ_LGAP01000002.1"/>
</dbReference>
<gene>
    <name evidence="6" type="ORF">AC244_05210</name>
</gene>
<evidence type="ECO:0000256" key="5">
    <source>
        <dbReference type="PIRSR" id="PIRSR605493-1"/>
    </source>
</evidence>
<evidence type="ECO:0000313" key="6">
    <source>
        <dbReference type="EMBL" id="KOF20830.1"/>
    </source>
</evidence>
<dbReference type="AlphaFoldDB" id="A0A0L8C1T6"/>
<comment type="cofactor">
    <cofactor evidence="5">
        <name>Mg(2+)</name>
        <dbReference type="ChEBI" id="CHEBI:18420"/>
    </cofactor>
</comment>
<dbReference type="Proteomes" id="UP000037425">
    <property type="component" value="Unassembled WGS sequence"/>
</dbReference>
<dbReference type="PANTHER" id="PTHR33254">
    <property type="entry name" value="4-HYDROXY-4-METHYL-2-OXOGLUTARATE ALDOLASE 3-RELATED"/>
    <property type="match status" value="1"/>
</dbReference>
<proteinExistence type="predicted"/>
<dbReference type="GO" id="GO:0046872">
    <property type="term" value="F:metal ion binding"/>
    <property type="evidence" value="ECO:0007669"/>
    <property type="project" value="UniProtKB-KW"/>
</dbReference>
<dbReference type="Gene3D" id="3.50.30.40">
    <property type="entry name" value="Ribonuclease E inhibitor RraA/RraA-like"/>
    <property type="match status" value="1"/>
</dbReference>
<dbReference type="Pfam" id="PF03737">
    <property type="entry name" value="RraA-like"/>
    <property type="match status" value="1"/>
</dbReference>